<dbReference type="AlphaFoldDB" id="A0AAV8Y5P5"/>
<dbReference type="PANTHER" id="PTHR22954">
    <property type="entry name" value="RETROVIRAL PROTEASE-RELATED"/>
    <property type="match status" value="1"/>
</dbReference>
<organism evidence="1 2">
    <name type="scientific">Aromia moschata</name>
    <dbReference type="NCBI Taxonomy" id="1265417"/>
    <lineage>
        <taxon>Eukaryota</taxon>
        <taxon>Metazoa</taxon>
        <taxon>Ecdysozoa</taxon>
        <taxon>Arthropoda</taxon>
        <taxon>Hexapoda</taxon>
        <taxon>Insecta</taxon>
        <taxon>Pterygota</taxon>
        <taxon>Neoptera</taxon>
        <taxon>Endopterygota</taxon>
        <taxon>Coleoptera</taxon>
        <taxon>Polyphaga</taxon>
        <taxon>Cucujiformia</taxon>
        <taxon>Chrysomeloidea</taxon>
        <taxon>Cerambycidae</taxon>
        <taxon>Cerambycinae</taxon>
        <taxon>Callichromatini</taxon>
        <taxon>Aromia</taxon>
    </lineage>
</organism>
<dbReference type="Proteomes" id="UP001162162">
    <property type="component" value="Unassembled WGS sequence"/>
</dbReference>
<dbReference type="InterPro" id="IPR005312">
    <property type="entry name" value="DUF1759"/>
</dbReference>
<accession>A0AAV8Y5P5</accession>
<evidence type="ECO:0000313" key="1">
    <source>
        <dbReference type="EMBL" id="KAJ8945553.1"/>
    </source>
</evidence>
<comment type="caution">
    <text evidence="1">The sequence shown here is derived from an EMBL/GenBank/DDBJ whole genome shotgun (WGS) entry which is preliminary data.</text>
</comment>
<protein>
    <submittedName>
        <fullName evidence="1">Uncharacterized protein</fullName>
    </submittedName>
</protein>
<name>A0AAV8Y5P5_9CUCU</name>
<gene>
    <name evidence="1" type="ORF">NQ318_020399</name>
</gene>
<proteinExistence type="predicted"/>
<keyword evidence="2" id="KW-1185">Reference proteome</keyword>
<sequence>MSPMHNSSIMNHTSEQGTELNGVLKRRFTALCYGLRCNIDTILTVIVATTISHNVAINVHEEVPAPHVGINAKHLEYLIEQGQIPAALLTCNSSINTGHNGSVNEILIPGNTGGGQKVAVKLPTINLPKFNGEYNVWLEFHDTFSSLIHANSEISDIQKFHYLRASLVEGAAQVIAAIEFSEQNYKVAWDILCNRFNNPRLLIKNHVRALFNLETIIKESPSKIRKLIDSYSKHLRSLEQLGQPVNMWDTLVIHLIMTKVDSITIREWEEFKIEREIPTLDQLTKFLRGRAELLDAIENAHKGRLLKWVNFSEYSLTPTFLGKNMWILCVLKLAKVRKVPSKRQAVVDDTKLNLLLALEENPITPARQLARDTPYMTLGPID</sequence>
<dbReference type="Pfam" id="PF03564">
    <property type="entry name" value="DUF1759"/>
    <property type="match status" value="1"/>
</dbReference>
<dbReference type="EMBL" id="JAPWTK010000213">
    <property type="protein sequence ID" value="KAJ8945553.1"/>
    <property type="molecule type" value="Genomic_DNA"/>
</dbReference>
<dbReference type="PANTHER" id="PTHR22954:SF3">
    <property type="entry name" value="PROTEIN CBG08539"/>
    <property type="match status" value="1"/>
</dbReference>
<reference evidence="1" key="1">
    <citation type="journal article" date="2023" name="Insect Mol. Biol.">
        <title>Genome sequencing provides insights into the evolution of gene families encoding plant cell wall-degrading enzymes in longhorned beetles.</title>
        <authorList>
            <person name="Shin N.R."/>
            <person name="Okamura Y."/>
            <person name="Kirsch R."/>
            <person name="Pauchet Y."/>
        </authorList>
    </citation>
    <scope>NUCLEOTIDE SEQUENCE</scope>
    <source>
        <strain evidence="1">AMC_N1</strain>
    </source>
</reference>
<evidence type="ECO:0000313" key="2">
    <source>
        <dbReference type="Proteomes" id="UP001162162"/>
    </source>
</evidence>